<name>A0A7Y9XZQ0_9SPHN</name>
<accession>A0A7Y9XZQ0</accession>
<protein>
    <submittedName>
        <fullName evidence="1">Uncharacterized protein</fullName>
    </submittedName>
</protein>
<evidence type="ECO:0000313" key="1">
    <source>
        <dbReference type="EMBL" id="NYH95941.1"/>
    </source>
</evidence>
<gene>
    <name evidence="1" type="ORF">FHS75_002270</name>
</gene>
<comment type="caution">
    <text evidence="1">The sequence shown here is derived from an EMBL/GenBank/DDBJ whole genome shotgun (WGS) entry which is preliminary data.</text>
</comment>
<organism evidence="1 2">
    <name type="scientific">Novosphingobium marinum</name>
    <dbReference type="NCBI Taxonomy" id="1514948"/>
    <lineage>
        <taxon>Bacteria</taxon>
        <taxon>Pseudomonadati</taxon>
        <taxon>Pseudomonadota</taxon>
        <taxon>Alphaproteobacteria</taxon>
        <taxon>Sphingomonadales</taxon>
        <taxon>Sphingomonadaceae</taxon>
        <taxon>Novosphingobium</taxon>
    </lineage>
</organism>
<dbReference type="EMBL" id="JACBZF010000003">
    <property type="protein sequence ID" value="NYH95941.1"/>
    <property type="molecule type" value="Genomic_DNA"/>
</dbReference>
<dbReference type="Proteomes" id="UP000522081">
    <property type="component" value="Unassembled WGS sequence"/>
</dbReference>
<sequence>MFGEEDPLLTEDVFPHGWKSGWLEAMLENFAERNDSLQRLIDEDDAEAAKVASEFLSDFSIFCRKLIGVRVLRAGYSRMDDHAKAVDDELWQSYWRMLLWTPVLALDDDTLHQDLMTDLGYILSGDAPLLLARRGAGKKGRSEHFHRIARLKFEALLWAEHFKASGMRSIDWKYRVATAFGREWETISKWKAECKTNLTSDYVERALLQVKSSACSSACADFPEPLPMDHASVEDAGNTFQMLIQQENGHSPAARRKA</sequence>
<reference evidence="1 2" key="1">
    <citation type="submission" date="2020-07" db="EMBL/GenBank/DDBJ databases">
        <title>Genomic Encyclopedia of Type Strains, Phase IV (KMG-IV): sequencing the most valuable type-strain genomes for metagenomic binning, comparative biology and taxonomic classification.</title>
        <authorList>
            <person name="Goeker M."/>
        </authorList>
    </citation>
    <scope>NUCLEOTIDE SEQUENCE [LARGE SCALE GENOMIC DNA]</scope>
    <source>
        <strain evidence="1 2">DSM 29043</strain>
    </source>
</reference>
<dbReference type="RefSeq" id="WP_179407758.1">
    <property type="nucleotide sequence ID" value="NZ_BMGF01000003.1"/>
</dbReference>
<dbReference type="AlphaFoldDB" id="A0A7Y9XZQ0"/>
<evidence type="ECO:0000313" key="2">
    <source>
        <dbReference type="Proteomes" id="UP000522081"/>
    </source>
</evidence>
<keyword evidence="2" id="KW-1185">Reference proteome</keyword>
<proteinExistence type="predicted"/>